<keyword evidence="2" id="KW-1185">Reference proteome</keyword>
<evidence type="ECO:0000313" key="1">
    <source>
        <dbReference type="EMBL" id="ACV62974.1"/>
    </source>
</evidence>
<evidence type="ECO:0000313" key="2">
    <source>
        <dbReference type="Proteomes" id="UP000002217"/>
    </source>
</evidence>
<gene>
    <name evidence="1" type="ordered locus">Dtox_2147</name>
</gene>
<reference evidence="1 2" key="1">
    <citation type="journal article" date="2009" name="Stand. Genomic Sci.">
        <title>Complete genome sequence of Desulfotomaculum acetoxidans type strain (5575).</title>
        <authorList>
            <person name="Spring S."/>
            <person name="Lapidus A."/>
            <person name="Schroder M."/>
            <person name="Gleim D."/>
            <person name="Sims D."/>
            <person name="Meincke L."/>
            <person name="Glavina Del Rio T."/>
            <person name="Tice H."/>
            <person name="Copeland A."/>
            <person name="Cheng J.F."/>
            <person name="Lucas S."/>
            <person name="Chen F."/>
            <person name="Nolan M."/>
            <person name="Bruce D."/>
            <person name="Goodwin L."/>
            <person name="Pitluck S."/>
            <person name="Ivanova N."/>
            <person name="Mavromatis K."/>
            <person name="Mikhailova N."/>
            <person name="Pati A."/>
            <person name="Chen A."/>
            <person name="Palaniappan K."/>
            <person name="Land M."/>
            <person name="Hauser L."/>
            <person name="Chang Y.J."/>
            <person name="Jeffries C.D."/>
            <person name="Chain P."/>
            <person name="Saunders E."/>
            <person name="Brettin T."/>
            <person name="Detter J.C."/>
            <person name="Goker M."/>
            <person name="Bristow J."/>
            <person name="Eisen J.A."/>
            <person name="Markowitz V."/>
            <person name="Hugenholtz P."/>
            <person name="Kyrpides N.C."/>
            <person name="Klenk H.P."/>
            <person name="Han C."/>
        </authorList>
    </citation>
    <scope>NUCLEOTIDE SEQUENCE [LARGE SCALE GENOMIC DNA]</scope>
    <source>
        <strain evidence="2">ATCC 49208 / DSM 771 / VKM B-1644</strain>
    </source>
</reference>
<name>C8VZ64_DESAS</name>
<accession>C8VZ64</accession>
<dbReference type="OrthoDB" id="2382245at2"/>
<protein>
    <submittedName>
        <fullName evidence="1">Uncharacterized protein</fullName>
    </submittedName>
</protein>
<dbReference type="STRING" id="485916.Dtox_2147"/>
<dbReference type="AlphaFoldDB" id="C8VZ64"/>
<dbReference type="Proteomes" id="UP000002217">
    <property type="component" value="Chromosome"/>
</dbReference>
<organism evidence="1 2">
    <name type="scientific">Desulfofarcimen acetoxidans (strain ATCC 49208 / DSM 771 / KCTC 5769 / VKM B-1644 / 5575)</name>
    <name type="common">Desulfotomaculum acetoxidans</name>
    <dbReference type="NCBI Taxonomy" id="485916"/>
    <lineage>
        <taxon>Bacteria</taxon>
        <taxon>Bacillati</taxon>
        <taxon>Bacillota</taxon>
        <taxon>Clostridia</taxon>
        <taxon>Eubacteriales</taxon>
        <taxon>Peptococcaceae</taxon>
        <taxon>Desulfofarcimen</taxon>
    </lineage>
</organism>
<dbReference type="HOGENOM" id="CLU_204466_0_0_9"/>
<proteinExistence type="predicted"/>
<dbReference type="KEGG" id="dae:Dtox_2147"/>
<sequence>MPRCIMCGKQFDVEEKKDPYEDEYDDQPKKTPAFCQMCEAKLKYESDQSQKVPKPI</sequence>
<dbReference type="EMBL" id="CP001720">
    <property type="protein sequence ID" value="ACV62974.1"/>
    <property type="molecule type" value="Genomic_DNA"/>
</dbReference>
<dbReference type="RefSeq" id="WP_015757678.1">
    <property type="nucleotide sequence ID" value="NC_013216.1"/>
</dbReference>